<evidence type="ECO:0000313" key="2">
    <source>
        <dbReference type="EMBL" id="RKS92679.1"/>
    </source>
</evidence>
<feature type="transmembrane region" description="Helical" evidence="1">
    <location>
        <begin position="37"/>
        <end position="59"/>
    </location>
</feature>
<proteinExistence type="predicted"/>
<sequence length="66" mass="7737">MQLNLRKSTLLLRIIGSISLIIFITIQVAEINNINAIYFLYSSVLCFLIILISKFLIYLGKYYYKE</sequence>
<organism evidence="2 3">
    <name type="scientific">Flavobacterium limicola</name>
    <dbReference type="NCBI Taxonomy" id="180441"/>
    <lineage>
        <taxon>Bacteria</taxon>
        <taxon>Pseudomonadati</taxon>
        <taxon>Bacteroidota</taxon>
        <taxon>Flavobacteriia</taxon>
        <taxon>Flavobacteriales</taxon>
        <taxon>Flavobacteriaceae</taxon>
        <taxon>Flavobacterium</taxon>
    </lineage>
</organism>
<keyword evidence="1" id="KW-0812">Transmembrane</keyword>
<feature type="transmembrane region" description="Helical" evidence="1">
    <location>
        <begin position="12"/>
        <end position="31"/>
    </location>
</feature>
<keyword evidence="3" id="KW-1185">Reference proteome</keyword>
<gene>
    <name evidence="2" type="ORF">BC952_2593</name>
</gene>
<evidence type="ECO:0000256" key="1">
    <source>
        <dbReference type="SAM" id="Phobius"/>
    </source>
</evidence>
<dbReference type="Proteomes" id="UP000280091">
    <property type="component" value="Unassembled WGS sequence"/>
</dbReference>
<protein>
    <submittedName>
        <fullName evidence="2">Uncharacterized protein</fullName>
    </submittedName>
</protein>
<dbReference type="AlphaFoldDB" id="A0A495RZD2"/>
<keyword evidence="1" id="KW-0472">Membrane</keyword>
<dbReference type="EMBL" id="RBXA01000003">
    <property type="protein sequence ID" value="RKS92679.1"/>
    <property type="molecule type" value="Genomic_DNA"/>
</dbReference>
<keyword evidence="1" id="KW-1133">Transmembrane helix</keyword>
<reference evidence="2 3" key="1">
    <citation type="submission" date="2018-10" db="EMBL/GenBank/DDBJ databases">
        <title>Genomic Encyclopedia of Archaeal and Bacterial Type Strains, Phase II (KMG-II): from individual species to whole genera.</title>
        <authorList>
            <person name="Goeker M."/>
        </authorList>
    </citation>
    <scope>NUCLEOTIDE SEQUENCE [LARGE SCALE GENOMIC DNA]</scope>
    <source>
        <strain evidence="2 3">DSM 15094</strain>
    </source>
</reference>
<name>A0A495RZD2_9FLAO</name>
<accession>A0A495RZD2</accession>
<comment type="caution">
    <text evidence="2">The sequence shown here is derived from an EMBL/GenBank/DDBJ whole genome shotgun (WGS) entry which is preliminary data.</text>
</comment>
<evidence type="ECO:0000313" key="3">
    <source>
        <dbReference type="Proteomes" id="UP000280091"/>
    </source>
</evidence>